<reference evidence="2" key="1">
    <citation type="submission" date="2016-10" db="EMBL/GenBank/DDBJ databases">
        <authorList>
            <person name="Varghese N."/>
            <person name="Submissions S."/>
        </authorList>
    </citation>
    <scope>NUCLEOTIDE SEQUENCE [LARGE SCALE GENOMIC DNA]</scope>
    <source>
        <strain evidence="2">DSM 8344</strain>
    </source>
</reference>
<evidence type="ECO:0000313" key="2">
    <source>
        <dbReference type="Proteomes" id="UP000198656"/>
    </source>
</evidence>
<protein>
    <recommendedName>
        <fullName evidence="3">Apea-like HEPN domain-containing protein</fullName>
    </recommendedName>
</protein>
<name>A0A1G8CF36_9FIRM</name>
<evidence type="ECO:0000313" key="1">
    <source>
        <dbReference type="EMBL" id="SDH43949.1"/>
    </source>
</evidence>
<dbReference type="STRING" id="1121419.SAMN05443529_11381"/>
<organism evidence="1 2">
    <name type="scientific">Desulfosporosinus hippei DSM 8344</name>
    <dbReference type="NCBI Taxonomy" id="1121419"/>
    <lineage>
        <taxon>Bacteria</taxon>
        <taxon>Bacillati</taxon>
        <taxon>Bacillota</taxon>
        <taxon>Clostridia</taxon>
        <taxon>Eubacteriales</taxon>
        <taxon>Desulfitobacteriaceae</taxon>
        <taxon>Desulfosporosinus</taxon>
    </lineage>
</organism>
<dbReference type="AlphaFoldDB" id="A0A1G8CF36"/>
<dbReference type="RefSeq" id="WP_092333715.1">
    <property type="nucleotide sequence ID" value="NZ_FNCP01000013.1"/>
</dbReference>
<keyword evidence="2" id="KW-1185">Reference proteome</keyword>
<evidence type="ECO:0008006" key="3">
    <source>
        <dbReference type="Google" id="ProtNLM"/>
    </source>
</evidence>
<dbReference type="Proteomes" id="UP000198656">
    <property type="component" value="Unassembled WGS sequence"/>
</dbReference>
<proteinExistence type="predicted"/>
<gene>
    <name evidence="1" type="ORF">SAMN05443529_11381</name>
</gene>
<dbReference type="EMBL" id="FNCP01000013">
    <property type="protein sequence ID" value="SDH43949.1"/>
    <property type="molecule type" value="Genomic_DNA"/>
</dbReference>
<sequence length="308" mass="36449">MKRKIYNLEFPCRCTEITIFGYKFYRVKDYEEKVKRLQHLVSRISEYEIKQNTGGHSFTAYVELPEQEKNAIFQWENENSTALQDVLLLLSLFTGREVFDVDEGFTEDSNISIIADPRLNHYGGILRTSIPYESGSYSEDALLSYDIGFEKQLNRIYQLVRTDEWQENFEKGYYLILAKQALKRQILEATFIQCWTIWEHLFAVHNRNLLSDEEIRRKSSIEKISFLFGKYSLVVEISNTTKDRIRSLSQIRNKLVHFGRFPERSLVHDDADLFIRLTEFIIAKTLDLYPSNLFNTIEKLEKFLSINR</sequence>
<accession>A0A1G8CF36</accession>